<reference evidence="5" key="2">
    <citation type="submission" date="2015-01" db="EMBL/GenBank/DDBJ databases">
        <title>Evolutionary Origins and Diversification of the Mycorrhizal Mutualists.</title>
        <authorList>
            <consortium name="DOE Joint Genome Institute"/>
            <consortium name="Mycorrhizal Genomics Consortium"/>
            <person name="Kohler A."/>
            <person name="Kuo A."/>
            <person name="Nagy L.G."/>
            <person name="Floudas D."/>
            <person name="Copeland A."/>
            <person name="Barry K.W."/>
            <person name="Cichocki N."/>
            <person name="Veneault-Fourrey C."/>
            <person name="LaButti K."/>
            <person name="Lindquist E.A."/>
            <person name="Lipzen A."/>
            <person name="Lundell T."/>
            <person name="Morin E."/>
            <person name="Murat C."/>
            <person name="Riley R."/>
            <person name="Ohm R."/>
            <person name="Sun H."/>
            <person name="Tunlid A."/>
            <person name="Henrissat B."/>
            <person name="Grigoriev I.V."/>
            <person name="Hibbett D.S."/>
            <person name="Martin F."/>
        </authorList>
    </citation>
    <scope>NUCLEOTIDE SEQUENCE [LARGE SCALE GENOMIC DNA]</scope>
    <source>
        <strain evidence="5">Ve08.2h10</strain>
    </source>
</reference>
<evidence type="ECO:0000313" key="5">
    <source>
        <dbReference type="Proteomes" id="UP000054538"/>
    </source>
</evidence>
<comment type="cofactor">
    <cofactor evidence="1">
        <name>a divalent metal cation</name>
        <dbReference type="ChEBI" id="CHEBI:60240"/>
    </cofactor>
</comment>
<dbReference type="AlphaFoldDB" id="A0A0D0DBY5"/>
<feature type="domain" description="DDE Tnp4" evidence="3">
    <location>
        <begin position="74"/>
        <end position="167"/>
    </location>
</feature>
<accession>A0A0D0DBY5</accession>
<dbReference type="InterPro" id="IPR027806">
    <property type="entry name" value="HARBI1_dom"/>
</dbReference>
<name>A0A0D0DBY5_9AGAM</name>
<dbReference type="OrthoDB" id="3228141at2759"/>
<keyword evidence="5" id="KW-1185">Reference proteome</keyword>
<dbReference type="GO" id="GO:0046872">
    <property type="term" value="F:metal ion binding"/>
    <property type="evidence" value="ECO:0007669"/>
    <property type="project" value="UniProtKB-KW"/>
</dbReference>
<dbReference type="Pfam" id="PF13359">
    <property type="entry name" value="DDE_Tnp_4"/>
    <property type="match status" value="1"/>
</dbReference>
<proteinExistence type="predicted"/>
<dbReference type="HOGENOM" id="CLU_018552_1_2_1"/>
<keyword evidence="2" id="KW-0479">Metal-binding</keyword>
<dbReference type="EMBL" id="KN825760">
    <property type="protein sequence ID" value="KIK81636.1"/>
    <property type="molecule type" value="Genomic_DNA"/>
</dbReference>
<gene>
    <name evidence="4" type="ORF">PAXRUDRAFT_807309</name>
</gene>
<dbReference type="STRING" id="930991.A0A0D0DBY5"/>
<evidence type="ECO:0000256" key="2">
    <source>
        <dbReference type="ARBA" id="ARBA00022723"/>
    </source>
</evidence>
<dbReference type="InParanoid" id="A0A0D0DBY5"/>
<dbReference type="Proteomes" id="UP000054538">
    <property type="component" value="Unassembled WGS sequence"/>
</dbReference>
<sequence length="171" mass="19458">MVMLLALLRWCSGLVLWAGVGYGTVQLVTNCIMTAVCRAEFQRGALYWPTEKEEAKQWVEENSCPTWCNGWEMVDGTLIPLYSQPGFYGNSWYDHKSNYSMNVQIISTPDLCIIDYSAGLPGSQHDSTTCAETCIPQEHHTLPAPDEWIFVDTAYPFHDWCQTPYKKYVAL</sequence>
<protein>
    <recommendedName>
        <fullName evidence="3">DDE Tnp4 domain-containing protein</fullName>
    </recommendedName>
</protein>
<organism evidence="4 5">
    <name type="scientific">Paxillus rubicundulus Ve08.2h10</name>
    <dbReference type="NCBI Taxonomy" id="930991"/>
    <lineage>
        <taxon>Eukaryota</taxon>
        <taxon>Fungi</taxon>
        <taxon>Dikarya</taxon>
        <taxon>Basidiomycota</taxon>
        <taxon>Agaricomycotina</taxon>
        <taxon>Agaricomycetes</taxon>
        <taxon>Agaricomycetidae</taxon>
        <taxon>Boletales</taxon>
        <taxon>Paxilineae</taxon>
        <taxon>Paxillaceae</taxon>
        <taxon>Paxillus</taxon>
    </lineage>
</organism>
<evidence type="ECO:0000313" key="4">
    <source>
        <dbReference type="EMBL" id="KIK81636.1"/>
    </source>
</evidence>
<evidence type="ECO:0000256" key="1">
    <source>
        <dbReference type="ARBA" id="ARBA00001968"/>
    </source>
</evidence>
<feature type="non-terminal residue" evidence="4">
    <location>
        <position position="171"/>
    </location>
</feature>
<evidence type="ECO:0000259" key="3">
    <source>
        <dbReference type="Pfam" id="PF13359"/>
    </source>
</evidence>
<reference evidence="4 5" key="1">
    <citation type="submission" date="2014-04" db="EMBL/GenBank/DDBJ databases">
        <authorList>
            <consortium name="DOE Joint Genome Institute"/>
            <person name="Kuo A."/>
            <person name="Kohler A."/>
            <person name="Jargeat P."/>
            <person name="Nagy L.G."/>
            <person name="Floudas D."/>
            <person name="Copeland A."/>
            <person name="Barry K.W."/>
            <person name="Cichocki N."/>
            <person name="Veneault-Fourrey C."/>
            <person name="LaButti K."/>
            <person name="Lindquist E.A."/>
            <person name="Lipzen A."/>
            <person name="Lundell T."/>
            <person name="Morin E."/>
            <person name="Murat C."/>
            <person name="Sun H."/>
            <person name="Tunlid A."/>
            <person name="Henrissat B."/>
            <person name="Grigoriev I.V."/>
            <person name="Hibbett D.S."/>
            <person name="Martin F."/>
            <person name="Nordberg H.P."/>
            <person name="Cantor M.N."/>
            <person name="Hua S.X."/>
        </authorList>
    </citation>
    <scope>NUCLEOTIDE SEQUENCE [LARGE SCALE GENOMIC DNA]</scope>
    <source>
        <strain evidence="4 5">Ve08.2h10</strain>
    </source>
</reference>